<keyword evidence="3" id="KW-1185">Reference proteome</keyword>
<sequence length="295" mass="33307">MPQAKLKPSEVAAQAKKTYIPYIERTMMECPIRSCLHRNTLPLTGSPQSPLKHRLRVAVVDGDPVDVALDWYEDSINDATRPNPETRIPVVNMANERRAGGDWESGLMGPEECFARRSNLVHALITPWDRSSPSSLPHYPLPQKGGLYSPSVVVFRDGPDKYEIWAEFRSLPVITVAPVRRPKLDGTGAQYSFAQERELMMDKMRAVLRIAAAWKHKDICLGAFGAGPIFRNPPREIARMWRTLLFKEEEFVGRFANVVFAIESAPIGPDKAGLSEYEIFKEEFDPSNTHPTSYR</sequence>
<comment type="caution">
    <text evidence="2">The sequence shown here is derived from an EMBL/GenBank/DDBJ whole genome shotgun (WGS) entry which is preliminary data.</text>
</comment>
<feature type="domain" description="Microbial-type PARG catalytic" evidence="1">
    <location>
        <begin position="76"/>
        <end position="157"/>
    </location>
</feature>
<protein>
    <recommendedName>
        <fullName evidence="1">Microbial-type PARG catalytic domain-containing protein</fullName>
    </recommendedName>
</protein>
<dbReference type="AlphaFoldDB" id="A0A4U0XHW0"/>
<dbReference type="PANTHER" id="PTHR35596:SF2">
    <property type="entry name" value="MICROBIAL-TYPE PARG CATALYTIC DOMAIN-CONTAINING PROTEIN"/>
    <property type="match status" value="1"/>
</dbReference>
<dbReference type="Gene3D" id="3.40.220.10">
    <property type="entry name" value="Leucine Aminopeptidase, subunit E, domain 1"/>
    <property type="match status" value="1"/>
</dbReference>
<organism evidence="2 3">
    <name type="scientific">Cryomyces minteri</name>
    <dbReference type="NCBI Taxonomy" id="331657"/>
    <lineage>
        <taxon>Eukaryota</taxon>
        <taxon>Fungi</taxon>
        <taxon>Dikarya</taxon>
        <taxon>Ascomycota</taxon>
        <taxon>Pezizomycotina</taxon>
        <taxon>Dothideomycetes</taxon>
        <taxon>Dothideomycetes incertae sedis</taxon>
        <taxon>Cryomyces</taxon>
    </lineage>
</organism>
<dbReference type="NCBIfam" id="TIGR02452">
    <property type="entry name" value="TIGR02452 family protein"/>
    <property type="match status" value="1"/>
</dbReference>
<dbReference type="InterPro" id="IPR043472">
    <property type="entry name" value="Macro_dom-like"/>
</dbReference>
<dbReference type="STRING" id="331657.A0A4U0XHW0"/>
<dbReference type="OrthoDB" id="2440523at2759"/>
<evidence type="ECO:0000313" key="3">
    <source>
        <dbReference type="Proteomes" id="UP000308768"/>
    </source>
</evidence>
<dbReference type="InterPro" id="IPR019261">
    <property type="entry name" value="PARG_cat_microbial"/>
</dbReference>
<evidence type="ECO:0000313" key="2">
    <source>
        <dbReference type="EMBL" id="TKA75098.1"/>
    </source>
</evidence>
<dbReference type="InterPro" id="IPR012664">
    <property type="entry name" value="CHP02452"/>
</dbReference>
<reference evidence="2 3" key="1">
    <citation type="submission" date="2017-03" db="EMBL/GenBank/DDBJ databases">
        <title>Genomes of endolithic fungi from Antarctica.</title>
        <authorList>
            <person name="Coleine C."/>
            <person name="Masonjones S."/>
            <person name="Stajich J.E."/>
        </authorList>
    </citation>
    <scope>NUCLEOTIDE SEQUENCE [LARGE SCALE GENOMIC DNA]</scope>
    <source>
        <strain evidence="2 3">CCFEE 5187</strain>
    </source>
</reference>
<evidence type="ECO:0000259" key="1">
    <source>
        <dbReference type="Pfam" id="PF10021"/>
    </source>
</evidence>
<gene>
    <name evidence="2" type="ORF">B0A49_03361</name>
</gene>
<dbReference type="EMBL" id="NAJN01000314">
    <property type="protein sequence ID" value="TKA75098.1"/>
    <property type="molecule type" value="Genomic_DNA"/>
</dbReference>
<proteinExistence type="predicted"/>
<accession>A0A4U0XHW0</accession>
<dbReference type="Pfam" id="PF10021">
    <property type="entry name" value="PARG_cat_microb"/>
    <property type="match status" value="1"/>
</dbReference>
<dbReference type="PANTHER" id="PTHR35596">
    <property type="entry name" value="DUF2263 DOMAIN-CONTAINING PROTEIN"/>
    <property type="match status" value="1"/>
</dbReference>
<name>A0A4U0XHW0_9PEZI</name>
<dbReference type="Proteomes" id="UP000308768">
    <property type="component" value="Unassembled WGS sequence"/>
</dbReference>